<organism evidence="1 2">
    <name type="scientific">Nocardioides kribbensis</name>
    <dbReference type="NCBI Taxonomy" id="305517"/>
    <lineage>
        <taxon>Bacteria</taxon>
        <taxon>Bacillati</taxon>
        <taxon>Actinomycetota</taxon>
        <taxon>Actinomycetes</taxon>
        <taxon>Propionibacteriales</taxon>
        <taxon>Nocardioidaceae</taxon>
        <taxon>Nocardioides</taxon>
    </lineage>
</organism>
<gene>
    <name evidence="1" type="ORF">V6R90_09735</name>
</gene>
<dbReference type="RefSeq" id="WP_349804538.1">
    <property type="nucleotide sequence ID" value="NZ_JBEGDP010000009.1"/>
</dbReference>
<dbReference type="InterPro" id="IPR023846">
    <property type="entry name" value="CHP04042_MSMEG0570"/>
</dbReference>
<dbReference type="EMBL" id="JBEGDP010000009">
    <property type="protein sequence ID" value="MEQ7847558.1"/>
    <property type="molecule type" value="Genomic_DNA"/>
</dbReference>
<evidence type="ECO:0000313" key="2">
    <source>
        <dbReference type="Proteomes" id="UP001482520"/>
    </source>
</evidence>
<evidence type="ECO:0000313" key="1">
    <source>
        <dbReference type="EMBL" id="MEQ7847558.1"/>
    </source>
</evidence>
<reference evidence="1 2" key="1">
    <citation type="submission" date="2024-02" db="EMBL/GenBank/DDBJ databases">
        <title>Full genome sequence of Nocardioides kribbensis.</title>
        <authorList>
            <person name="Poletto B.L."/>
            <person name="Silva G."/>
            <person name="Galante D."/>
            <person name="Campos K.R."/>
            <person name="Santos M.B.N."/>
            <person name="Sacchi C.T."/>
        </authorList>
    </citation>
    <scope>NUCLEOTIDE SEQUENCE [LARGE SCALE GENOMIC DNA]</scope>
    <source>
        <strain evidence="1 2">O4R</strain>
    </source>
</reference>
<sequence length="109" mass="11951">MPEMTVSVRWPDGSLQDCWSPSLVMHDHLAPGAFYTVADFAHRATTALAEAGERVRQRYGFACTSAAASAELVRRRAAAHRHDDLVEVVRMWPPLPAAAPTSPTTPERP</sequence>
<proteinExistence type="predicted"/>
<dbReference type="NCBIfam" id="TIGR04042">
    <property type="entry name" value="MSMEG_0570_fam"/>
    <property type="match status" value="1"/>
</dbReference>
<comment type="caution">
    <text evidence="1">The sequence shown here is derived from an EMBL/GenBank/DDBJ whole genome shotgun (WGS) entry which is preliminary data.</text>
</comment>
<keyword evidence="2" id="KW-1185">Reference proteome</keyword>
<accession>A0ABV1NYK1</accession>
<protein>
    <submittedName>
        <fullName evidence="1">MSMEG_0570 family nitrogen starvation response protein</fullName>
    </submittedName>
</protein>
<dbReference type="Proteomes" id="UP001482520">
    <property type="component" value="Unassembled WGS sequence"/>
</dbReference>
<name>A0ABV1NYK1_9ACTN</name>